<dbReference type="InterPro" id="IPR050194">
    <property type="entry name" value="Glycosyltransferase_grp1"/>
</dbReference>
<dbReference type="Pfam" id="PF13692">
    <property type="entry name" value="Glyco_trans_1_4"/>
    <property type="match status" value="1"/>
</dbReference>
<feature type="domain" description="Glycosyltransferase subfamily 4-like N-terminal" evidence="1">
    <location>
        <begin position="19"/>
        <end position="187"/>
    </location>
</feature>
<keyword evidence="2" id="KW-0808">Transferase</keyword>
<dbReference type="GO" id="GO:0016757">
    <property type="term" value="F:glycosyltransferase activity"/>
    <property type="evidence" value="ECO:0007669"/>
    <property type="project" value="TreeGrafter"/>
</dbReference>
<dbReference type="PANTHER" id="PTHR45947">
    <property type="entry name" value="SULFOQUINOVOSYL TRANSFERASE SQD2"/>
    <property type="match status" value="1"/>
</dbReference>
<dbReference type="Gene3D" id="3.40.50.2000">
    <property type="entry name" value="Glycogen Phosphorylase B"/>
    <property type="match status" value="2"/>
</dbReference>
<dbReference type="EMBL" id="PVWJ01000003">
    <property type="protein sequence ID" value="PSB05114.1"/>
    <property type="molecule type" value="Genomic_DNA"/>
</dbReference>
<reference evidence="2 3" key="2">
    <citation type="submission" date="2018-03" db="EMBL/GenBank/DDBJ databases">
        <title>The ancient ancestry and fast evolution of plastids.</title>
        <authorList>
            <person name="Moore K.R."/>
            <person name="Magnabosco C."/>
            <person name="Momper L."/>
            <person name="Gold D.A."/>
            <person name="Bosak T."/>
            <person name="Fournier G.P."/>
        </authorList>
    </citation>
    <scope>NUCLEOTIDE SEQUENCE [LARGE SCALE GENOMIC DNA]</scope>
    <source>
        <strain evidence="2 3">CCAP 1448/3</strain>
    </source>
</reference>
<accession>A0A2T1CA47</accession>
<keyword evidence="3" id="KW-1185">Reference proteome</keyword>
<dbReference type="RefSeq" id="WP_106286801.1">
    <property type="nucleotide sequence ID" value="NZ_CAWNTC010000123.1"/>
</dbReference>
<dbReference type="Pfam" id="PF13439">
    <property type="entry name" value="Glyco_transf_4"/>
    <property type="match status" value="1"/>
</dbReference>
<gene>
    <name evidence="2" type="ORF">C7B64_01000</name>
</gene>
<evidence type="ECO:0000313" key="3">
    <source>
        <dbReference type="Proteomes" id="UP000238762"/>
    </source>
</evidence>
<dbReference type="PANTHER" id="PTHR45947:SF3">
    <property type="entry name" value="SULFOQUINOVOSYL TRANSFERASE SQD2"/>
    <property type="match status" value="1"/>
</dbReference>
<dbReference type="AlphaFoldDB" id="A0A2T1CA47"/>
<dbReference type="InterPro" id="IPR028098">
    <property type="entry name" value="Glyco_trans_4-like_N"/>
</dbReference>
<dbReference type="CDD" id="cd03801">
    <property type="entry name" value="GT4_PimA-like"/>
    <property type="match status" value="1"/>
</dbReference>
<dbReference type="Proteomes" id="UP000238762">
    <property type="component" value="Unassembled WGS sequence"/>
</dbReference>
<protein>
    <submittedName>
        <fullName evidence="2">Glycosyltransferase family 1 protein</fullName>
    </submittedName>
</protein>
<dbReference type="SUPFAM" id="SSF53756">
    <property type="entry name" value="UDP-Glycosyltransferase/glycogen phosphorylase"/>
    <property type="match status" value="1"/>
</dbReference>
<comment type="caution">
    <text evidence="2">The sequence shown here is derived from an EMBL/GenBank/DDBJ whole genome shotgun (WGS) entry which is preliminary data.</text>
</comment>
<dbReference type="OrthoDB" id="9813214at2"/>
<sequence length="390" mass="42612">MRIAYICADPGIPVFGQKGCSIHVQEILRSLQNLGHQVVLFATRLGDKPPADLANIPVCLLPPIPKGERAIREQVALAVNPDLRLELELAGNFDLIYERYSLWSYSGMEYAKEQGITGILEVNAPLIEEQLQHRGLVDREAAQRVARRVFHAASQIVAVSRTIKDYLTKYVSGQKVHAIGNGVNRDRFALPLIPSFANPPKTFVVGFVGSLKPWHGLSNLTDAFAHLHQKVPSARLLIVGNGPEQGKIAADLCLRELDSAAHFTGAVSPTEIPGLLASMSVAVAPYPERPDFYFSPLKVYEYMAAGLPVVTSRIGQLAEFIEDGVNGMLCPPGDVVALAEALEELWRSPELRQQMGNAARHTVLENHTWDAIAARILALANESRLVGGCR</sequence>
<evidence type="ECO:0000313" key="2">
    <source>
        <dbReference type="EMBL" id="PSB05114.1"/>
    </source>
</evidence>
<evidence type="ECO:0000259" key="1">
    <source>
        <dbReference type="Pfam" id="PF13439"/>
    </source>
</evidence>
<organism evidence="2 3">
    <name type="scientific">Merismopedia glauca CCAP 1448/3</name>
    <dbReference type="NCBI Taxonomy" id="1296344"/>
    <lineage>
        <taxon>Bacteria</taxon>
        <taxon>Bacillati</taxon>
        <taxon>Cyanobacteriota</taxon>
        <taxon>Cyanophyceae</taxon>
        <taxon>Synechococcales</taxon>
        <taxon>Merismopediaceae</taxon>
        <taxon>Merismopedia</taxon>
    </lineage>
</organism>
<name>A0A2T1CA47_9CYAN</name>
<proteinExistence type="predicted"/>
<reference evidence="2 3" key="1">
    <citation type="submission" date="2018-02" db="EMBL/GenBank/DDBJ databases">
        <authorList>
            <person name="Cohen D.B."/>
            <person name="Kent A.D."/>
        </authorList>
    </citation>
    <scope>NUCLEOTIDE SEQUENCE [LARGE SCALE GENOMIC DNA]</scope>
    <source>
        <strain evidence="2 3">CCAP 1448/3</strain>
    </source>
</reference>